<dbReference type="EMBL" id="SRPR01000243">
    <property type="protein sequence ID" value="KAG5955689.1"/>
    <property type="molecule type" value="Genomic_DNA"/>
</dbReference>
<evidence type="ECO:0000313" key="2">
    <source>
        <dbReference type="Proteomes" id="UP000742024"/>
    </source>
</evidence>
<name>A0ABQ7P762_9HYPO</name>
<reference evidence="1 2" key="1">
    <citation type="journal article" date="2020" name="bioRxiv">
        <title>Whole genome comparisons of ergot fungi reveals the divergence and evolution of species within the genus Claviceps are the result of varying mechanisms driving genome evolution and host range expansion.</title>
        <authorList>
            <person name="Wyka S.A."/>
            <person name="Mondo S.J."/>
            <person name="Liu M."/>
            <person name="Dettman J."/>
            <person name="Nalam V."/>
            <person name="Broders K.D."/>
        </authorList>
    </citation>
    <scope>NUCLEOTIDE SEQUENCE [LARGE SCALE GENOMIC DNA]</scope>
    <source>
        <strain evidence="1 2">LM583</strain>
    </source>
</reference>
<dbReference type="Proteomes" id="UP000742024">
    <property type="component" value="Unassembled WGS sequence"/>
</dbReference>
<gene>
    <name evidence="1" type="ORF">E4U57_003233</name>
</gene>
<proteinExistence type="predicted"/>
<protein>
    <submittedName>
        <fullName evidence="1">Uncharacterized protein</fullName>
    </submittedName>
</protein>
<keyword evidence="2" id="KW-1185">Reference proteome</keyword>
<organism evidence="1 2">
    <name type="scientific">Claviceps arundinis</name>
    <dbReference type="NCBI Taxonomy" id="1623583"/>
    <lineage>
        <taxon>Eukaryota</taxon>
        <taxon>Fungi</taxon>
        <taxon>Dikarya</taxon>
        <taxon>Ascomycota</taxon>
        <taxon>Pezizomycotina</taxon>
        <taxon>Sordariomycetes</taxon>
        <taxon>Hypocreomycetidae</taxon>
        <taxon>Hypocreales</taxon>
        <taxon>Clavicipitaceae</taxon>
        <taxon>Claviceps</taxon>
    </lineage>
</organism>
<sequence length="85" mass="9429">MAKQLTTFNGPGIAKVTTRFTDGVETANRLCNNGIIYESEIFDAEPYNTAEAVLSMLHVAKPQQGAVEARPRKHSYVKVDTKWAM</sequence>
<accession>A0ABQ7P762</accession>
<evidence type="ECO:0000313" key="1">
    <source>
        <dbReference type="EMBL" id="KAG5955689.1"/>
    </source>
</evidence>
<comment type="caution">
    <text evidence="1">The sequence shown here is derived from an EMBL/GenBank/DDBJ whole genome shotgun (WGS) entry which is preliminary data.</text>
</comment>